<proteinExistence type="predicted"/>
<dbReference type="Pfam" id="PF01794">
    <property type="entry name" value="Ferric_reduct"/>
    <property type="match status" value="1"/>
</dbReference>
<keyword evidence="3" id="KW-0285">Flavoprotein</keyword>
<evidence type="ECO:0000256" key="8">
    <source>
        <dbReference type="ARBA" id="ARBA00022989"/>
    </source>
</evidence>
<dbReference type="InterPro" id="IPR039261">
    <property type="entry name" value="FNR_nucleotide-bd"/>
</dbReference>
<evidence type="ECO:0000256" key="4">
    <source>
        <dbReference type="ARBA" id="ARBA00022692"/>
    </source>
</evidence>
<dbReference type="Pfam" id="PF08022">
    <property type="entry name" value="FAD_binding_8"/>
    <property type="match status" value="1"/>
</dbReference>
<feature type="transmembrane region" description="Helical" evidence="13">
    <location>
        <begin position="50"/>
        <end position="71"/>
    </location>
</feature>
<name>A0A2C8FA37_9BACT</name>
<dbReference type="EMBL" id="LT907975">
    <property type="protein sequence ID" value="SOB58742.1"/>
    <property type="molecule type" value="Genomic_DNA"/>
</dbReference>
<evidence type="ECO:0000256" key="1">
    <source>
        <dbReference type="ARBA" id="ARBA00001974"/>
    </source>
</evidence>
<dbReference type="Gene3D" id="2.40.30.10">
    <property type="entry name" value="Translation factors"/>
    <property type="match status" value="1"/>
</dbReference>
<dbReference type="InterPro" id="IPR017938">
    <property type="entry name" value="Riboflavin_synthase-like_b-brl"/>
</dbReference>
<keyword evidence="12 13" id="KW-0472">Membrane</keyword>
<evidence type="ECO:0000313" key="15">
    <source>
        <dbReference type="EMBL" id="SOB58742.1"/>
    </source>
</evidence>
<gene>
    <name evidence="15" type="ORF">DPRO_1842</name>
</gene>
<dbReference type="GO" id="GO:0016020">
    <property type="term" value="C:membrane"/>
    <property type="evidence" value="ECO:0007669"/>
    <property type="project" value="UniProtKB-SubCell"/>
</dbReference>
<evidence type="ECO:0000256" key="12">
    <source>
        <dbReference type="ARBA" id="ARBA00023136"/>
    </source>
</evidence>
<dbReference type="CDD" id="cd06198">
    <property type="entry name" value="FNR_like_3"/>
    <property type="match status" value="1"/>
</dbReference>
<feature type="transmembrane region" description="Helical" evidence="13">
    <location>
        <begin position="184"/>
        <end position="206"/>
    </location>
</feature>
<keyword evidence="4 13" id="KW-0812">Transmembrane</keyword>
<feature type="transmembrane region" description="Helical" evidence="13">
    <location>
        <begin position="122"/>
        <end position="141"/>
    </location>
</feature>
<comment type="cofactor">
    <cofactor evidence="1">
        <name>FAD</name>
        <dbReference type="ChEBI" id="CHEBI:57692"/>
    </cofactor>
</comment>
<dbReference type="PROSITE" id="PS51384">
    <property type="entry name" value="FAD_FR"/>
    <property type="match status" value="1"/>
</dbReference>
<dbReference type="InterPro" id="IPR050415">
    <property type="entry name" value="MRET"/>
</dbReference>
<comment type="subcellular location">
    <subcellularLocation>
        <location evidence="2">Membrane</location>
        <topology evidence="2">Multi-pass membrane protein</topology>
    </subcellularLocation>
</comment>
<dbReference type="Proteomes" id="UP000219215">
    <property type="component" value="Chromosome DPRO"/>
</dbReference>
<dbReference type="PRINTS" id="PR00406">
    <property type="entry name" value="CYTB5RDTASE"/>
</dbReference>
<evidence type="ECO:0000256" key="2">
    <source>
        <dbReference type="ARBA" id="ARBA00004141"/>
    </source>
</evidence>
<evidence type="ECO:0000259" key="14">
    <source>
        <dbReference type="PROSITE" id="PS51384"/>
    </source>
</evidence>
<evidence type="ECO:0000256" key="9">
    <source>
        <dbReference type="ARBA" id="ARBA00023002"/>
    </source>
</evidence>
<feature type="transmembrane region" description="Helical" evidence="13">
    <location>
        <begin position="91"/>
        <end position="110"/>
    </location>
</feature>
<organism evidence="15 16">
    <name type="scientific">Pseudodesulfovibrio profundus</name>
    <dbReference type="NCBI Taxonomy" id="57320"/>
    <lineage>
        <taxon>Bacteria</taxon>
        <taxon>Pseudomonadati</taxon>
        <taxon>Thermodesulfobacteriota</taxon>
        <taxon>Desulfovibrionia</taxon>
        <taxon>Desulfovibrionales</taxon>
        <taxon>Desulfovibrionaceae</taxon>
    </lineage>
</organism>
<feature type="domain" description="FAD-binding FR-type" evidence="14">
    <location>
        <begin position="207"/>
        <end position="309"/>
    </location>
</feature>
<dbReference type="InterPro" id="IPR017927">
    <property type="entry name" value="FAD-bd_FR_type"/>
</dbReference>
<evidence type="ECO:0000256" key="3">
    <source>
        <dbReference type="ARBA" id="ARBA00022630"/>
    </source>
</evidence>
<dbReference type="AlphaFoldDB" id="A0A2C8FA37"/>
<keyword evidence="8 13" id="KW-1133">Transmembrane helix</keyword>
<dbReference type="SFLD" id="SFLDG01168">
    <property type="entry name" value="Ferric_reductase_subgroup_(FRE"/>
    <property type="match status" value="1"/>
</dbReference>
<dbReference type="GO" id="GO:0046872">
    <property type="term" value="F:metal ion binding"/>
    <property type="evidence" value="ECO:0007669"/>
    <property type="project" value="UniProtKB-KW"/>
</dbReference>
<dbReference type="SUPFAM" id="SSF63380">
    <property type="entry name" value="Riboflavin synthase domain-like"/>
    <property type="match status" value="1"/>
</dbReference>
<dbReference type="KEGG" id="pprf:DPRO_1842"/>
<sequence length="444" mass="49516">MMLSSRRRLQGRMLLLLVAVVAVSFGAWLPWEYPSSSMLYKFGIDRDILTLGKSAGVAAIVLMGLQILFIARFTMIERLVGYDRMVRIHRMVGITIVALAVMHPLLVFSIDDVATIPVKWEYWPEILGGGLLISLSIYAAIAYGRSFSRIPYHYWKWMHQAGAIVLVVTSLVHVYYVTDSYHSGVPLVFLVCVGIVVVVCWGWILFRPFMDGEKHEVVSLTRVGPAARELRLRPLGNPIRHAPGQFAYINVTDGPIPSEPHPFTISSSPGADTLRFVIRCCGDWTNRVGQLRVGDTVQVSGPYGMFSPEAYGCEAGYVCIAGGVGITPMLSMIENMDELSPPLHLVWSNRTVEDAFAREELKEHALRLHQLDVTHVFSRDATSVDNEYTGRVNHDLLDRVLAEVPLSDSLFFVCGPQPFMESVQRTLSEMGVPPSQIVTEEFGF</sequence>
<keyword evidence="5" id="KW-0001">2Fe-2S</keyword>
<dbReference type="InterPro" id="IPR013130">
    <property type="entry name" value="Fe3_Rdtase_TM_dom"/>
</dbReference>
<accession>A0A2C8FA37</accession>
<keyword evidence="7" id="KW-0274">FAD</keyword>
<keyword evidence="10" id="KW-0408">Iron</keyword>
<dbReference type="SUPFAM" id="SSF52343">
    <property type="entry name" value="Ferredoxin reductase-like, C-terminal NADP-linked domain"/>
    <property type="match status" value="1"/>
</dbReference>
<dbReference type="Pfam" id="PF00175">
    <property type="entry name" value="NAD_binding_1"/>
    <property type="match status" value="1"/>
</dbReference>
<evidence type="ECO:0000256" key="10">
    <source>
        <dbReference type="ARBA" id="ARBA00023004"/>
    </source>
</evidence>
<evidence type="ECO:0000256" key="5">
    <source>
        <dbReference type="ARBA" id="ARBA00022714"/>
    </source>
</evidence>
<dbReference type="InterPro" id="IPR001433">
    <property type="entry name" value="OxRdtase_FAD/NAD-bd"/>
</dbReference>
<evidence type="ECO:0000256" key="7">
    <source>
        <dbReference type="ARBA" id="ARBA00022827"/>
    </source>
</evidence>
<dbReference type="Gene3D" id="3.40.50.80">
    <property type="entry name" value="Nucleotide-binding domain of ferredoxin-NADP reductase (FNR) module"/>
    <property type="match status" value="1"/>
</dbReference>
<protein>
    <submittedName>
        <fullName evidence="15">Putative oxidoreductase FAD/NAD(P)-binding domain protein</fullName>
    </submittedName>
</protein>
<keyword evidence="6" id="KW-0479">Metal-binding</keyword>
<keyword evidence="9" id="KW-0560">Oxidoreductase</keyword>
<dbReference type="PANTHER" id="PTHR47354:SF8">
    <property type="entry name" value="1,2-PHENYLACETYL-COA EPOXIDASE, SUBUNIT E"/>
    <property type="match status" value="1"/>
</dbReference>
<keyword evidence="16" id="KW-1185">Reference proteome</keyword>
<dbReference type="GO" id="GO:0051537">
    <property type="term" value="F:2 iron, 2 sulfur cluster binding"/>
    <property type="evidence" value="ECO:0007669"/>
    <property type="project" value="UniProtKB-KW"/>
</dbReference>
<dbReference type="GO" id="GO:0050660">
    <property type="term" value="F:flavin adenine dinucleotide binding"/>
    <property type="evidence" value="ECO:0007669"/>
    <property type="project" value="TreeGrafter"/>
</dbReference>
<reference evidence="16" key="1">
    <citation type="submission" date="2017-09" db="EMBL/GenBank/DDBJ databases">
        <authorList>
            <person name="Regsiter A."/>
            <person name="William W."/>
        </authorList>
    </citation>
    <scope>NUCLEOTIDE SEQUENCE [LARGE SCALE GENOMIC DNA]</scope>
    <source>
        <strain evidence="16">500-1</strain>
    </source>
</reference>
<evidence type="ECO:0000256" key="11">
    <source>
        <dbReference type="ARBA" id="ARBA00023014"/>
    </source>
</evidence>
<dbReference type="InterPro" id="IPR013112">
    <property type="entry name" value="FAD-bd_8"/>
</dbReference>
<dbReference type="GO" id="GO:0016491">
    <property type="term" value="F:oxidoreductase activity"/>
    <property type="evidence" value="ECO:0007669"/>
    <property type="project" value="UniProtKB-KW"/>
</dbReference>
<feature type="transmembrane region" description="Helical" evidence="13">
    <location>
        <begin position="161"/>
        <end position="178"/>
    </location>
</feature>
<evidence type="ECO:0000256" key="6">
    <source>
        <dbReference type="ARBA" id="ARBA00022723"/>
    </source>
</evidence>
<evidence type="ECO:0000313" key="16">
    <source>
        <dbReference type="Proteomes" id="UP000219215"/>
    </source>
</evidence>
<dbReference type="PANTHER" id="PTHR47354">
    <property type="entry name" value="NADH OXIDOREDUCTASE HCR"/>
    <property type="match status" value="1"/>
</dbReference>
<keyword evidence="11" id="KW-0411">Iron-sulfur</keyword>
<evidence type="ECO:0000256" key="13">
    <source>
        <dbReference type="SAM" id="Phobius"/>
    </source>
</evidence>